<evidence type="ECO:0000313" key="3">
    <source>
        <dbReference type="EMBL" id="CAA9256562.1"/>
    </source>
</evidence>
<gene>
    <name evidence="3" type="ORF">AVDCRST_MAG41-2202</name>
</gene>
<name>A0A6J4IQD0_9ACTN</name>
<dbReference type="PANTHER" id="PTHR30383">
    <property type="entry name" value="THIOESTERASE 1/PROTEASE 1/LYSOPHOSPHOLIPASE L1"/>
    <property type="match status" value="1"/>
</dbReference>
<dbReference type="InterPro" id="IPR051532">
    <property type="entry name" value="Ester_Hydrolysis_Enzymes"/>
</dbReference>
<dbReference type="Pfam" id="PF13472">
    <property type="entry name" value="Lipase_GDSL_2"/>
    <property type="match status" value="1"/>
</dbReference>
<dbReference type="GO" id="GO:0004622">
    <property type="term" value="F:phosphatidylcholine lysophospholipase activity"/>
    <property type="evidence" value="ECO:0007669"/>
    <property type="project" value="TreeGrafter"/>
</dbReference>
<protein>
    <submittedName>
        <fullName evidence="3">Putative secreted protein</fullName>
    </submittedName>
</protein>
<dbReference type="InterPro" id="IPR036514">
    <property type="entry name" value="SGNH_hydro_sf"/>
</dbReference>
<accession>A0A6J4IQD0</accession>
<reference evidence="3" key="1">
    <citation type="submission" date="2020-02" db="EMBL/GenBank/DDBJ databases">
        <authorList>
            <person name="Meier V. D."/>
        </authorList>
    </citation>
    <scope>NUCLEOTIDE SEQUENCE</scope>
    <source>
        <strain evidence="3">AVDCRST_MAG41</strain>
    </source>
</reference>
<sequence>MTRASRARRIAAAAAYGGGGLGLLLSAGWGLLLGEAKLARRWVGPPSARPPVADGRYGTFDGEPLTLAMLGDSSAAGLGVTEATKTPGALIAAGLSDAARRPVRLFTAAVVGARSPHLLSQAELVRPIGPDVVVIMIGANDVTNRSRPSEAVAHLGRAVRRLRADGAEVVVCTCPDLGTVEPIAQPLRTVARVWSRQLAAAQTIAVVEAGGRTVSLGDLLGPEFAANPTEMFSADRFHPSAAGYAAAASVTLPSVCAALGLWPEEADAVTDRRLFSPDGATPVATAAARAAGRPGSEVSGGEVRGAERGPRGRWAFL</sequence>
<evidence type="ECO:0000259" key="2">
    <source>
        <dbReference type="Pfam" id="PF13472"/>
    </source>
</evidence>
<dbReference type="Gene3D" id="3.40.50.1110">
    <property type="entry name" value="SGNH hydrolase"/>
    <property type="match status" value="1"/>
</dbReference>
<feature type="non-terminal residue" evidence="3">
    <location>
        <position position="317"/>
    </location>
</feature>
<dbReference type="SUPFAM" id="SSF52266">
    <property type="entry name" value="SGNH hydrolase"/>
    <property type="match status" value="1"/>
</dbReference>
<feature type="region of interest" description="Disordered" evidence="1">
    <location>
        <begin position="287"/>
        <end position="310"/>
    </location>
</feature>
<dbReference type="CDD" id="cd01836">
    <property type="entry name" value="FeeA_FeeB_like"/>
    <property type="match status" value="1"/>
</dbReference>
<dbReference type="AlphaFoldDB" id="A0A6J4IQD0"/>
<dbReference type="EMBL" id="CADCTP010000201">
    <property type="protein sequence ID" value="CAA9256562.1"/>
    <property type="molecule type" value="Genomic_DNA"/>
</dbReference>
<organism evidence="3">
    <name type="scientific">uncultured Mycobacteriales bacterium</name>
    <dbReference type="NCBI Taxonomy" id="581187"/>
    <lineage>
        <taxon>Bacteria</taxon>
        <taxon>Bacillati</taxon>
        <taxon>Actinomycetota</taxon>
        <taxon>Actinomycetes</taxon>
        <taxon>Mycobacteriales</taxon>
        <taxon>environmental samples</taxon>
    </lineage>
</organism>
<proteinExistence type="predicted"/>
<evidence type="ECO:0000256" key="1">
    <source>
        <dbReference type="SAM" id="MobiDB-lite"/>
    </source>
</evidence>
<dbReference type="InterPro" id="IPR013830">
    <property type="entry name" value="SGNH_hydro"/>
</dbReference>
<feature type="domain" description="SGNH hydrolase-type esterase" evidence="2">
    <location>
        <begin position="70"/>
        <end position="246"/>
    </location>
</feature>
<dbReference type="PANTHER" id="PTHR30383:SF5">
    <property type="entry name" value="SGNH HYDROLASE-TYPE ESTERASE DOMAIN-CONTAINING PROTEIN"/>
    <property type="match status" value="1"/>
</dbReference>